<feature type="transmembrane region" description="Helical" evidence="1">
    <location>
        <begin position="134"/>
        <end position="151"/>
    </location>
</feature>
<name>A0A926F7R8_9FIRM</name>
<reference evidence="3" key="1">
    <citation type="submission" date="2020-08" db="EMBL/GenBank/DDBJ databases">
        <title>Genome public.</title>
        <authorList>
            <person name="Liu C."/>
            <person name="Sun Q."/>
        </authorList>
    </citation>
    <scope>NUCLEOTIDE SEQUENCE</scope>
    <source>
        <strain evidence="3">NSJ-50</strain>
    </source>
</reference>
<dbReference type="AlphaFoldDB" id="A0A926F7R8"/>
<proteinExistence type="predicted"/>
<feature type="transmembrane region" description="Helical" evidence="1">
    <location>
        <begin position="74"/>
        <end position="91"/>
    </location>
</feature>
<dbReference type="RefSeq" id="WP_262431414.1">
    <property type="nucleotide sequence ID" value="NZ_JACRTE010000002.1"/>
</dbReference>
<evidence type="ECO:0000256" key="1">
    <source>
        <dbReference type="SAM" id="Phobius"/>
    </source>
</evidence>
<feature type="domain" description="VanZ-like" evidence="2">
    <location>
        <begin position="14"/>
        <end position="151"/>
    </location>
</feature>
<keyword evidence="4" id="KW-1185">Reference proteome</keyword>
<feature type="transmembrane region" description="Helical" evidence="1">
    <location>
        <begin position="7"/>
        <end position="28"/>
    </location>
</feature>
<evidence type="ECO:0000313" key="4">
    <source>
        <dbReference type="Proteomes" id="UP000647416"/>
    </source>
</evidence>
<dbReference type="InterPro" id="IPR006976">
    <property type="entry name" value="VanZ-like"/>
</dbReference>
<dbReference type="EMBL" id="JACRTE010000002">
    <property type="protein sequence ID" value="MBC8595793.1"/>
    <property type="molecule type" value="Genomic_DNA"/>
</dbReference>
<protein>
    <submittedName>
        <fullName evidence="3">VanZ family protein</fullName>
    </submittedName>
</protein>
<evidence type="ECO:0000259" key="2">
    <source>
        <dbReference type="Pfam" id="PF04892"/>
    </source>
</evidence>
<gene>
    <name evidence="3" type="ORF">H8706_02785</name>
</gene>
<dbReference type="NCBIfam" id="NF037970">
    <property type="entry name" value="vanZ_1"/>
    <property type="match status" value="1"/>
</dbReference>
<feature type="transmembrane region" description="Helical" evidence="1">
    <location>
        <begin position="98"/>
        <end position="114"/>
    </location>
</feature>
<organism evidence="3 4">
    <name type="scientific">Qingrenia yutianensis</name>
    <dbReference type="NCBI Taxonomy" id="2763676"/>
    <lineage>
        <taxon>Bacteria</taxon>
        <taxon>Bacillati</taxon>
        <taxon>Bacillota</taxon>
        <taxon>Clostridia</taxon>
        <taxon>Eubacteriales</taxon>
        <taxon>Oscillospiraceae</taxon>
        <taxon>Qingrenia</taxon>
    </lineage>
</organism>
<keyword evidence="1" id="KW-1133">Transmembrane helix</keyword>
<dbReference type="Proteomes" id="UP000647416">
    <property type="component" value="Unassembled WGS sequence"/>
</dbReference>
<keyword evidence="1" id="KW-0472">Membrane</keyword>
<sequence>MKFWRYVICVFAYICLGVLMFTAFGFSAQEGEKSDDVSKKVTSVVTGKSIEEIDKLEAEKGDDKVTANGIVRKFAHFSIYLLMGIFAYIAIFSTFGKNDALCIAIALAICLIYASSDEIHQYFSGGRTATARDVLLDFAGADIGIFLTYLIKDKIFDKFFGGMNYGKNS</sequence>
<comment type="caution">
    <text evidence="3">The sequence shown here is derived from an EMBL/GenBank/DDBJ whole genome shotgun (WGS) entry which is preliminary data.</text>
</comment>
<accession>A0A926F7R8</accession>
<evidence type="ECO:0000313" key="3">
    <source>
        <dbReference type="EMBL" id="MBC8595793.1"/>
    </source>
</evidence>
<dbReference type="Pfam" id="PF04892">
    <property type="entry name" value="VanZ"/>
    <property type="match status" value="1"/>
</dbReference>
<keyword evidence="1" id="KW-0812">Transmembrane</keyword>